<feature type="domain" description="Alpha-carbonic anhydrase" evidence="2">
    <location>
        <begin position="1"/>
        <end position="248"/>
    </location>
</feature>
<dbReference type="KEGG" id="spu:579596"/>
<dbReference type="OrthoDB" id="5978072at2759"/>
<dbReference type="Gene3D" id="3.10.200.10">
    <property type="entry name" value="Alpha carbonic anhydrase"/>
    <property type="match status" value="1"/>
</dbReference>
<accession>A0A7M7NKN6</accession>
<evidence type="ECO:0000259" key="2">
    <source>
        <dbReference type="PROSITE" id="PS51144"/>
    </source>
</evidence>
<dbReference type="PROSITE" id="PS51144">
    <property type="entry name" value="ALPHA_CA_2"/>
    <property type="match status" value="1"/>
</dbReference>
<dbReference type="PANTHER" id="PTHR18952">
    <property type="entry name" value="CARBONIC ANHYDRASE"/>
    <property type="match status" value="1"/>
</dbReference>
<dbReference type="AlphaFoldDB" id="A0A7M7NKN6"/>
<dbReference type="EnsemblMetazoa" id="XM_030981147">
    <property type="protein sequence ID" value="XP_030837007"/>
    <property type="gene ID" value="LOC579596"/>
</dbReference>
<reference evidence="3" key="2">
    <citation type="submission" date="2021-01" db="UniProtKB">
        <authorList>
            <consortium name="EnsemblMetazoa"/>
        </authorList>
    </citation>
    <scope>IDENTIFICATION</scope>
</reference>
<dbReference type="GO" id="GO:0004089">
    <property type="term" value="F:carbonate dehydratase activity"/>
    <property type="evidence" value="ECO:0007669"/>
    <property type="project" value="InterPro"/>
</dbReference>
<dbReference type="OMA" id="HKNQNAC"/>
<dbReference type="InterPro" id="IPR036398">
    <property type="entry name" value="CA_dom_sf"/>
</dbReference>
<reference evidence="4" key="1">
    <citation type="submission" date="2015-02" db="EMBL/GenBank/DDBJ databases">
        <title>Genome sequencing for Strongylocentrotus purpuratus.</title>
        <authorList>
            <person name="Murali S."/>
            <person name="Liu Y."/>
            <person name="Vee V."/>
            <person name="English A."/>
            <person name="Wang M."/>
            <person name="Skinner E."/>
            <person name="Han Y."/>
            <person name="Muzny D.M."/>
            <person name="Worley K.C."/>
            <person name="Gibbs R.A."/>
        </authorList>
    </citation>
    <scope>NUCLEOTIDE SEQUENCE</scope>
</reference>
<comment type="similarity">
    <text evidence="1">Belongs to the alpha-carbonic anhydrase family.</text>
</comment>
<organism evidence="3 4">
    <name type="scientific">Strongylocentrotus purpuratus</name>
    <name type="common">Purple sea urchin</name>
    <dbReference type="NCBI Taxonomy" id="7668"/>
    <lineage>
        <taxon>Eukaryota</taxon>
        <taxon>Metazoa</taxon>
        <taxon>Echinodermata</taxon>
        <taxon>Eleutherozoa</taxon>
        <taxon>Echinozoa</taxon>
        <taxon>Echinoidea</taxon>
        <taxon>Euechinoidea</taxon>
        <taxon>Echinacea</taxon>
        <taxon>Camarodonta</taxon>
        <taxon>Echinidea</taxon>
        <taxon>Strongylocentrotidae</taxon>
        <taxon>Strongylocentrotus</taxon>
    </lineage>
</organism>
<evidence type="ECO:0000313" key="3">
    <source>
        <dbReference type="EnsemblMetazoa" id="XP_030837007"/>
    </source>
</evidence>
<dbReference type="PANTHER" id="PTHR18952:SF208">
    <property type="entry name" value="CARBONIC ANHYDRASE XA-RELATED"/>
    <property type="match status" value="1"/>
</dbReference>
<dbReference type="GO" id="GO:0008270">
    <property type="term" value="F:zinc ion binding"/>
    <property type="evidence" value="ECO:0007669"/>
    <property type="project" value="InterPro"/>
</dbReference>
<dbReference type="SMART" id="SM01057">
    <property type="entry name" value="Carb_anhydrase"/>
    <property type="match status" value="1"/>
</dbReference>
<keyword evidence="4" id="KW-1185">Reference proteome</keyword>
<dbReference type="InParanoid" id="A0A7M7NKN6"/>
<dbReference type="RefSeq" id="XP_030837007.1">
    <property type="nucleotide sequence ID" value="XM_030981147.1"/>
</dbReference>
<protein>
    <recommendedName>
        <fullName evidence="2">Alpha-carbonic anhydrase domain-containing protein</fullName>
    </recommendedName>
</protein>
<dbReference type="SUPFAM" id="SSF51069">
    <property type="entry name" value="Carbonic anhydrase"/>
    <property type="match status" value="1"/>
</dbReference>
<dbReference type="InterPro" id="IPR001148">
    <property type="entry name" value="CA_dom"/>
</dbReference>
<dbReference type="GeneID" id="579596"/>
<dbReference type="GO" id="GO:0016836">
    <property type="term" value="F:hydro-lyase activity"/>
    <property type="evidence" value="ECO:0000318"/>
    <property type="project" value="GO_Central"/>
</dbReference>
<evidence type="ECO:0000256" key="1">
    <source>
        <dbReference type="ARBA" id="ARBA00010718"/>
    </source>
</evidence>
<sequence>MYSAWFLCSKGQRQSPIDLRAESLVYDPNLPQLEIDSPAETNGIVNNTGRGISFFPDPANVTYISRGPLSYRYRLVEIRLHFGGENTHGSEHTVGGRAFPGELQLIFFNDDLYDSYGQAEKSPNGLAIMGLFIKEGNMTGRELGKLSGIHVLRHLVYKGSQVNVSSLSIPLLLPETKEYMTYEGSITTPRCTETVTWIIFNRPVYFTSYQLDTLRELVSTRRGEETETILRNYRPPQRIGTRTVRTNIVQKYAGGKDCPLHRREYSYKTLVSRR</sequence>
<name>A0A7M7NKN6_STRPU</name>
<dbReference type="Pfam" id="PF00194">
    <property type="entry name" value="Carb_anhydrase"/>
    <property type="match status" value="1"/>
</dbReference>
<dbReference type="Proteomes" id="UP000007110">
    <property type="component" value="Unassembled WGS sequence"/>
</dbReference>
<dbReference type="InterPro" id="IPR023561">
    <property type="entry name" value="Carbonic_anhydrase_a-class"/>
</dbReference>
<evidence type="ECO:0000313" key="4">
    <source>
        <dbReference type="Proteomes" id="UP000007110"/>
    </source>
</evidence>
<proteinExistence type="inferred from homology"/>